<dbReference type="SUPFAM" id="SSF48305">
    <property type="entry name" value="Class II MHC-associated invariant chain ectoplasmic trimerization domain"/>
    <property type="match status" value="1"/>
</dbReference>
<evidence type="ECO:0000256" key="2">
    <source>
        <dbReference type="ARBA" id="ARBA00022525"/>
    </source>
</evidence>
<dbReference type="InterPro" id="IPR036857">
    <property type="entry name" value="Thyroglobulin_1_sf"/>
</dbReference>
<gene>
    <name evidence="10" type="primary">MHC Ii</name>
</gene>
<dbReference type="AlphaFoldDB" id="H2BJQ3"/>
<evidence type="ECO:0000259" key="9">
    <source>
        <dbReference type="PROSITE" id="PS51162"/>
    </source>
</evidence>
<feature type="region of interest" description="Disordered" evidence="7">
    <location>
        <begin position="1"/>
        <end position="24"/>
    </location>
</feature>
<dbReference type="InterPro" id="IPR051950">
    <property type="entry name" value="Dev_reg/Prot_inhib"/>
</dbReference>
<protein>
    <submittedName>
        <fullName evidence="10">MHC class II associated invariant chain</fullName>
    </submittedName>
</protein>
<keyword evidence="8" id="KW-1133">Transmembrane helix</keyword>
<keyword evidence="8" id="KW-0472">Membrane</keyword>
<dbReference type="InterPro" id="IPR036613">
    <property type="entry name" value="MHCII_invariant_trimer_sf"/>
</dbReference>
<comment type="subcellular location">
    <subcellularLocation>
        <location evidence="1">Secreted</location>
    </subcellularLocation>
</comment>
<dbReference type="GO" id="GO:0006955">
    <property type="term" value="P:immune response"/>
    <property type="evidence" value="ECO:0007669"/>
    <property type="project" value="InterPro"/>
</dbReference>
<dbReference type="PANTHER" id="PTHR12352:SF3">
    <property type="entry name" value="NIDOGEN-2"/>
    <property type="match status" value="1"/>
</dbReference>
<sequence>NSQQDIASQSSVEARTTVTGQSSPTCSKSLLWGGVTVLAAMLIAGQVASVVFLVKQQSTITHLQQTTSLIQQKYTSNRNRFPPKPMIHVKPMILDMPMAYIDPNAERPKIPKPTPAKPLTVLEQVEELLKKDNATKEIPEFNSTFSANLDLLRDSMTESEWQDFETWLRNWLFFQLIQEKKSAPTTSAPRFDPIPEPEPEPRERKIFSSVAMKSMMVSLPEPAKAPVSKKVRSMDTECERRRRVKPVPGAYRPTCDEMGNYEAKQCWPSTGFCWCSYPNGTKISGTSTRGHLSCKPN</sequence>
<keyword evidence="2" id="KW-0964">Secreted</keyword>
<evidence type="ECO:0000256" key="7">
    <source>
        <dbReference type="SAM" id="MobiDB-lite"/>
    </source>
</evidence>
<feature type="transmembrane region" description="Helical" evidence="8">
    <location>
        <begin position="30"/>
        <end position="54"/>
    </location>
</feature>
<dbReference type="SMART" id="SM00211">
    <property type="entry name" value="TY"/>
    <property type="match status" value="1"/>
</dbReference>
<organism evidence="10">
    <name type="scientific">Ginglymostoma cirratum</name>
    <name type="common">Nurse shark</name>
    <name type="synonym">Squalus cirratus</name>
    <dbReference type="NCBI Taxonomy" id="7801"/>
    <lineage>
        <taxon>Eukaryota</taxon>
        <taxon>Metazoa</taxon>
        <taxon>Chordata</taxon>
        <taxon>Craniata</taxon>
        <taxon>Vertebrata</taxon>
        <taxon>Chondrichthyes</taxon>
        <taxon>Elasmobranchii</taxon>
        <taxon>Galeomorphii</taxon>
        <taxon>Galeoidea</taxon>
        <taxon>Orectolobiformes</taxon>
        <taxon>Ginglymostomatidae</taxon>
        <taxon>Ginglymostoma</taxon>
    </lineage>
</organism>
<dbReference type="GO" id="GO:0006886">
    <property type="term" value="P:intracellular protein transport"/>
    <property type="evidence" value="ECO:0007669"/>
    <property type="project" value="InterPro"/>
</dbReference>
<comment type="caution">
    <text evidence="6">Lacks conserved residue(s) required for the propagation of feature annotation.</text>
</comment>
<dbReference type="GO" id="GO:0042289">
    <property type="term" value="F:MHC class II protein binding"/>
    <property type="evidence" value="ECO:0007669"/>
    <property type="project" value="InterPro"/>
</dbReference>
<evidence type="ECO:0000256" key="1">
    <source>
        <dbReference type="ARBA" id="ARBA00004613"/>
    </source>
</evidence>
<dbReference type="SUPFAM" id="SSF57610">
    <property type="entry name" value="Thyroglobulin type-1 domain"/>
    <property type="match status" value="1"/>
</dbReference>
<dbReference type="GO" id="GO:0070206">
    <property type="term" value="P:protein trimerization"/>
    <property type="evidence" value="ECO:0007669"/>
    <property type="project" value="InterPro"/>
</dbReference>
<dbReference type="Pfam" id="PF08831">
    <property type="entry name" value="MHCassoc_trimer"/>
    <property type="match status" value="1"/>
</dbReference>
<feature type="domain" description="Thyroglobulin type-1" evidence="9">
    <location>
        <begin position="235"/>
        <end position="294"/>
    </location>
</feature>
<feature type="disulfide bond" evidence="5 6">
    <location>
        <begin position="266"/>
        <end position="273"/>
    </location>
</feature>
<evidence type="ECO:0000256" key="5">
    <source>
        <dbReference type="PIRSR" id="PIRSR001992-1"/>
    </source>
</evidence>
<dbReference type="GO" id="GO:0005615">
    <property type="term" value="C:extracellular space"/>
    <property type="evidence" value="ECO:0007669"/>
    <property type="project" value="TreeGrafter"/>
</dbReference>
<dbReference type="InterPro" id="IPR043530">
    <property type="entry name" value="CD74_antigen"/>
</dbReference>
<feature type="disulfide bond" evidence="5">
    <location>
        <begin position="238"/>
        <end position="255"/>
    </location>
</feature>
<dbReference type="InterPro" id="IPR015386">
    <property type="entry name" value="MHC_II-assoc_invar/CLIP_MHC-bd"/>
</dbReference>
<keyword evidence="3" id="KW-0677">Repeat</keyword>
<name>H2BJQ3_GINCI</name>
<keyword evidence="4 5" id="KW-1015">Disulfide bond</keyword>
<keyword evidence="8" id="KW-0812">Transmembrane</keyword>
<evidence type="ECO:0000313" key="10">
    <source>
        <dbReference type="EMBL" id="AEX34753.1"/>
    </source>
</evidence>
<evidence type="ECO:0000256" key="4">
    <source>
        <dbReference type="ARBA" id="ARBA00023157"/>
    </source>
</evidence>
<dbReference type="CDD" id="cd00191">
    <property type="entry name" value="TY"/>
    <property type="match status" value="1"/>
</dbReference>
<dbReference type="Gene3D" id="1.10.870.10">
    <property type="entry name" value="MHC class II-associated invariant chain, trimerisation domain"/>
    <property type="match status" value="1"/>
</dbReference>
<dbReference type="GO" id="GO:0035718">
    <property type="term" value="F:macrophage migration inhibitory factor binding"/>
    <property type="evidence" value="ECO:0007669"/>
    <property type="project" value="InterPro"/>
</dbReference>
<dbReference type="InterPro" id="IPR000716">
    <property type="entry name" value="Thyroglobulin_1"/>
</dbReference>
<dbReference type="PIRSF" id="PIRSF001992">
    <property type="entry name" value="CD74_antigen"/>
    <property type="match status" value="1"/>
</dbReference>
<proteinExistence type="evidence at transcript level"/>
<dbReference type="InterPro" id="IPR011988">
    <property type="entry name" value="MHC_II-assoc_invariant_trimer"/>
</dbReference>
<dbReference type="Gene3D" id="4.10.800.10">
    <property type="entry name" value="Thyroglobulin type-1"/>
    <property type="match status" value="1"/>
</dbReference>
<feature type="disulfide bond" evidence="5">
    <location>
        <begin position="275"/>
        <end position="294"/>
    </location>
</feature>
<feature type="non-terminal residue" evidence="10">
    <location>
        <position position="1"/>
    </location>
</feature>
<dbReference type="Pfam" id="PF09307">
    <property type="entry name" value="MHC2-interact"/>
    <property type="match status" value="1"/>
</dbReference>
<dbReference type="GO" id="GO:0019882">
    <property type="term" value="P:antigen processing and presentation"/>
    <property type="evidence" value="ECO:0007669"/>
    <property type="project" value="InterPro"/>
</dbReference>
<evidence type="ECO:0000256" key="3">
    <source>
        <dbReference type="ARBA" id="ARBA00022737"/>
    </source>
</evidence>
<dbReference type="GO" id="GO:0016020">
    <property type="term" value="C:membrane"/>
    <property type="evidence" value="ECO:0007669"/>
    <property type="project" value="InterPro"/>
</dbReference>
<reference evidence="10" key="1">
    <citation type="journal article" date="2011" name="Dev. Comp. Immunol.">
        <title>Shark class II invariant chain reveals ancient conserved relationships with cathepsins and MHC class II.</title>
        <authorList>
            <person name="Criscitiello M.F."/>
            <person name="Ohta Y."/>
            <person name="Graham M.D."/>
            <person name="Eubanks J.O."/>
            <person name="Chen P.L."/>
            <person name="Flajnik M.F."/>
        </authorList>
    </citation>
    <scope>NUCLEOTIDE SEQUENCE</scope>
    <source>
        <tissue evidence="10">Spleen</tissue>
    </source>
</reference>
<evidence type="ECO:0000256" key="6">
    <source>
        <dbReference type="PROSITE-ProRule" id="PRU00500"/>
    </source>
</evidence>
<accession>H2BJQ3</accession>
<dbReference type="PANTHER" id="PTHR12352">
    <property type="entry name" value="SECRETED MODULAR CALCIUM-BINDING PROTEIN"/>
    <property type="match status" value="1"/>
</dbReference>
<evidence type="ECO:0000256" key="8">
    <source>
        <dbReference type="SAM" id="Phobius"/>
    </source>
</evidence>
<dbReference type="EMBL" id="JF507711">
    <property type="protein sequence ID" value="AEX34753.1"/>
    <property type="molecule type" value="mRNA"/>
</dbReference>
<dbReference type="Pfam" id="PF00086">
    <property type="entry name" value="Thyroglobulin_1"/>
    <property type="match status" value="1"/>
</dbReference>
<dbReference type="PROSITE" id="PS51162">
    <property type="entry name" value="THYROGLOBULIN_1_2"/>
    <property type="match status" value="1"/>
</dbReference>